<protein>
    <recommendedName>
        <fullName evidence="4">Flagellar assembly protein H</fullName>
    </recommendedName>
</protein>
<reference evidence="2 3" key="1">
    <citation type="submission" date="2017-03" db="EMBL/GenBank/DDBJ databases">
        <title>Genome sequence of Clostridium thermoalcaliphilum DSM 7309.</title>
        <authorList>
            <person name="Poehlein A."/>
            <person name="Daniel R."/>
        </authorList>
    </citation>
    <scope>NUCLEOTIDE SEQUENCE [LARGE SCALE GENOMIC DNA]</scope>
    <source>
        <strain evidence="2 3">DSM 7309</strain>
    </source>
</reference>
<organism evidence="2 3">
    <name type="scientific">Alkalithermobacter paradoxus</name>
    <dbReference type="NCBI Taxonomy" id="29349"/>
    <lineage>
        <taxon>Bacteria</taxon>
        <taxon>Bacillati</taxon>
        <taxon>Bacillota</taxon>
        <taxon>Clostridia</taxon>
        <taxon>Peptostreptococcales</taxon>
        <taxon>Tepidibacteraceae</taxon>
        <taxon>Alkalithermobacter</taxon>
    </lineage>
</organism>
<feature type="coiled-coil region" evidence="1">
    <location>
        <begin position="38"/>
        <end position="72"/>
    </location>
</feature>
<sequence length="139" mass="16011">MSRVIKSNQVKISEEKLITSTLKPDVLDLYSNENNQTHSQLSKEVDELIKLKDKLSREIEEMKNSAHVQKNEIISNANTEYERIINEAKSKATAIFETQKQKGYEEGYNSSLLEYKHLINEALDIKKLFWIGKVGKLIA</sequence>
<dbReference type="Proteomes" id="UP000190140">
    <property type="component" value="Unassembled WGS sequence"/>
</dbReference>
<dbReference type="STRING" id="29349.CLOTH_03680"/>
<keyword evidence="3" id="KW-1185">Reference proteome</keyword>
<dbReference type="OrthoDB" id="1749206at2"/>
<evidence type="ECO:0000313" key="3">
    <source>
        <dbReference type="Proteomes" id="UP000190140"/>
    </source>
</evidence>
<evidence type="ECO:0008006" key="4">
    <source>
        <dbReference type="Google" id="ProtNLM"/>
    </source>
</evidence>
<evidence type="ECO:0000256" key="1">
    <source>
        <dbReference type="SAM" id="Coils"/>
    </source>
</evidence>
<gene>
    <name evidence="2" type="ORF">CLOTH_03680</name>
</gene>
<comment type="caution">
    <text evidence="2">The sequence shown here is derived from an EMBL/GenBank/DDBJ whole genome shotgun (WGS) entry which is preliminary data.</text>
</comment>
<dbReference type="EMBL" id="MZGW01000001">
    <property type="protein sequence ID" value="OPJ57085.1"/>
    <property type="molecule type" value="Genomic_DNA"/>
</dbReference>
<evidence type="ECO:0000313" key="2">
    <source>
        <dbReference type="EMBL" id="OPJ57085.1"/>
    </source>
</evidence>
<accession>A0A1V4IBS8</accession>
<dbReference type="RefSeq" id="WP_079410669.1">
    <property type="nucleotide sequence ID" value="NZ_MZGW01000001.1"/>
</dbReference>
<keyword evidence="1" id="KW-0175">Coiled coil</keyword>
<dbReference type="AlphaFoldDB" id="A0A1V4IBS8"/>
<proteinExistence type="predicted"/>
<name>A0A1V4IBS8_9FIRM</name>